<sequence length="80" mass="9058">MDNTHYHAKGNKTPFKKYLSVALGEVVQWEPSTKTVFIGGKIELKPNQLSSVLAEVQSIYENTGAKFEGDITIILRRQRH</sequence>
<gene>
    <name evidence="1" type="ORF">QNH46_13975</name>
</gene>
<reference evidence="1" key="1">
    <citation type="submission" date="2023-05" db="EMBL/GenBank/DDBJ databases">
        <title>Comparative genomics of Bacillaceae isolates and their secondary metabolite potential.</title>
        <authorList>
            <person name="Song L."/>
            <person name="Nielsen L.J."/>
            <person name="Mohite O."/>
            <person name="Xu X."/>
            <person name="Weber T."/>
            <person name="Kovacs A.T."/>
        </authorList>
    </citation>
    <scope>NUCLEOTIDE SEQUENCE</scope>
    <source>
        <strain evidence="1">B2_4</strain>
    </source>
</reference>
<protein>
    <recommendedName>
        <fullName evidence="3">Copper amine oxidase-like N-terminal domain-containing protein</fullName>
    </recommendedName>
</protein>
<organism evidence="1 2">
    <name type="scientific">Paenibacillus woosongensis</name>
    <dbReference type="NCBI Taxonomy" id="307580"/>
    <lineage>
        <taxon>Bacteria</taxon>
        <taxon>Bacillati</taxon>
        <taxon>Bacillota</taxon>
        <taxon>Bacilli</taxon>
        <taxon>Bacillales</taxon>
        <taxon>Paenibacillaceae</taxon>
        <taxon>Paenibacillus</taxon>
    </lineage>
</organism>
<evidence type="ECO:0000313" key="1">
    <source>
        <dbReference type="EMBL" id="WHX47275.1"/>
    </source>
</evidence>
<dbReference type="KEGG" id="pwn:QNH46_13975"/>
<accession>A0AA95KUC9</accession>
<dbReference type="EMBL" id="CP126084">
    <property type="protein sequence ID" value="WHX47275.1"/>
    <property type="molecule type" value="Genomic_DNA"/>
</dbReference>
<dbReference type="RefSeq" id="WP_283924864.1">
    <property type="nucleotide sequence ID" value="NZ_CP126084.1"/>
</dbReference>
<evidence type="ECO:0008006" key="3">
    <source>
        <dbReference type="Google" id="ProtNLM"/>
    </source>
</evidence>
<proteinExistence type="predicted"/>
<dbReference type="AlphaFoldDB" id="A0AA95KUC9"/>
<evidence type="ECO:0000313" key="2">
    <source>
        <dbReference type="Proteomes" id="UP001177943"/>
    </source>
</evidence>
<name>A0AA95KUC9_9BACL</name>
<dbReference type="Proteomes" id="UP001177943">
    <property type="component" value="Chromosome"/>
</dbReference>